<sequence>MEELRTKYGAAKMEGFRVDPATHALLHPAVLPCSVKTFEMGALHNTYNTYNAYVYERIADAIRSIVYDRNNASNAGMLRSNWLRLSCFSISKGFRTKFYDHSSFPVARWTND</sequence>
<dbReference type="Proteomes" id="UP000051952">
    <property type="component" value="Unassembled WGS sequence"/>
</dbReference>
<dbReference type="EMBL" id="CYKH01000680">
    <property type="protein sequence ID" value="CUG16701.1"/>
    <property type="molecule type" value="Genomic_DNA"/>
</dbReference>
<evidence type="ECO:0000313" key="1">
    <source>
        <dbReference type="EMBL" id="CUG16701.1"/>
    </source>
</evidence>
<evidence type="ECO:0000313" key="2">
    <source>
        <dbReference type="Proteomes" id="UP000051952"/>
    </source>
</evidence>
<proteinExistence type="predicted"/>
<organism evidence="1 2">
    <name type="scientific">Bodo saltans</name>
    <name type="common">Flagellated protozoan</name>
    <dbReference type="NCBI Taxonomy" id="75058"/>
    <lineage>
        <taxon>Eukaryota</taxon>
        <taxon>Discoba</taxon>
        <taxon>Euglenozoa</taxon>
        <taxon>Kinetoplastea</taxon>
        <taxon>Metakinetoplastina</taxon>
        <taxon>Eubodonida</taxon>
        <taxon>Bodonidae</taxon>
        <taxon>Bodo</taxon>
    </lineage>
</organism>
<gene>
    <name evidence="1" type="ORF">BSAL_75255</name>
</gene>
<name>A0A0S4IYC3_BODSA</name>
<accession>A0A0S4IYC3</accession>
<dbReference type="AlphaFoldDB" id="A0A0S4IYC3"/>
<dbReference type="VEuPathDB" id="TriTrypDB:BSAL_75255"/>
<protein>
    <submittedName>
        <fullName evidence="1">Uncharacterized protein</fullName>
    </submittedName>
</protein>
<keyword evidence="2" id="KW-1185">Reference proteome</keyword>
<reference evidence="2" key="1">
    <citation type="submission" date="2015-09" db="EMBL/GenBank/DDBJ databases">
        <authorList>
            <consortium name="Pathogen Informatics"/>
        </authorList>
    </citation>
    <scope>NUCLEOTIDE SEQUENCE [LARGE SCALE GENOMIC DNA]</scope>
    <source>
        <strain evidence="2">Lake Konstanz</strain>
    </source>
</reference>